<accession>A0A2T4Z4J6</accession>
<sequence length="262" mass="31041">MEQLNDLASTFWGSYIGGDYQEVGIQITKKLVNHWGPIRKVYGSKYFPINKPYRGEITADEFEQIVRENIEQGYYQLFESTFYNPTVTDEVYVNRLKISKRIMVIEEYEGSRPFQTEDPNINRQRTEQLLEVMVDIAHIPEVRELWVGDKWSAFIGEPCFLYRPWELYEKVQDTSANLTVKDEVLELTKKFQQYVPQEVVMNYLIRELGEQNVNEIGSGKIQVQFYEEELMNRTIDVDAFLKEFQEYIDGYMKEKGIRLLES</sequence>
<comment type="caution">
    <text evidence="1">The sequence shown here is derived from an EMBL/GenBank/DDBJ whole genome shotgun (WGS) entry which is preliminary data.</text>
</comment>
<dbReference type="EMBL" id="PZZP01000002">
    <property type="protein sequence ID" value="PTM56824.1"/>
    <property type="molecule type" value="Genomic_DNA"/>
</dbReference>
<name>A0A2T4Z4J6_9BACL</name>
<dbReference type="Proteomes" id="UP000241639">
    <property type="component" value="Unassembled WGS sequence"/>
</dbReference>
<evidence type="ECO:0000313" key="2">
    <source>
        <dbReference type="Proteomes" id="UP000241639"/>
    </source>
</evidence>
<dbReference type="AlphaFoldDB" id="A0A2T4Z4J6"/>
<proteinExistence type="predicted"/>
<gene>
    <name evidence="1" type="ORF">C8J48_3149</name>
</gene>
<reference evidence="1 2" key="1">
    <citation type="submission" date="2018-04" db="EMBL/GenBank/DDBJ databases">
        <title>Genomic Encyclopedia of Archaeal and Bacterial Type Strains, Phase II (KMG-II): from individual species to whole genera.</title>
        <authorList>
            <person name="Goeker M."/>
        </authorList>
    </citation>
    <scope>NUCLEOTIDE SEQUENCE [LARGE SCALE GENOMIC DNA]</scope>
    <source>
        <strain evidence="1 2">DSM 45169</strain>
    </source>
</reference>
<dbReference type="OrthoDB" id="2988227at2"/>
<protein>
    <submittedName>
        <fullName evidence="1">Uncharacterized protein</fullName>
    </submittedName>
</protein>
<keyword evidence="2" id="KW-1185">Reference proteome</keyword>
<dbReference type="RefSeq" id="WP_107728119.1">
    <property type="nucleotide sequence ID" value="NZ_PZZP01000002.1"/>
</dbReference>
<evidence type="ECO:0000313" key="1">
    <source>
        <dbReference type="EMBL" id="PTM56824.1"/>
    </source>
</evidence>
<organism evidence="1 2">
    <name type="scientific">Desmospora activa DSM 45169</name>
    <dbReference type="NCBI Taxonomy" id="1121389"/>
    <lineage>
        <taxon>Bacteria</taxon>
        <taxon>Bacillati</taxon>
        <taxon>Bacillota</taxon>
        <taxon>Bacilli</taxon>
        <taxon>Bacillales</taxon>
        <taxon>Thermoactinomycetaceae</taxon>
        <taxon>Desmospora</taxon>
    </lineage>
</organism>